<evidence type="ECO:0008006" key="2">
    <source>
        <dbReference type="Google" id="ProtNLM"/>
    </source>
</evidence>
<organism evidence="1">
    <name type="scientific">hydrocarbon metagenome</name>
    <dbReference type="NCBI Taxonomy" id="938273"/>
    <lineage>
        <taxon>unclassified sequences</taxon>
        <taxon>metagenomes</taxon>
        <taxon>ecological metagenomes</taxon>
    </lineage>
</organism>
<proteinExistence type="predicted"/>
<sequence>MSIHHNTFECLGPWHANPIRIRGIPRDHCYIHDNWFYYTEYPPAWQVNSYGGITVERNLIGAPSGEAYRASGPIRQI</sequence>
<name>A0A0W8FJX2_9ZZZZ</name>
<evidence type="ECO:0000313" key="1">
    <source>
        <dbReference type="EMBL" id="KUG21210.1"/>
    </source>
</evidence>
<reference evidence="1" key="1">
    <citation type="journal article" date="2015" name="Proc. Natl. Acad. Sci. U.S.A.">
        <title>Networks of energetic and metabolic interactions define dynamics in microbial communities.</title>
        <authorList>
            <person name="Embree M."/>
            <person name="Liu J.K."/>
            <person name="Al-Bassam M.M."/>
            <person name="Zengler K."/>
        </authorList>
    </citation>
    <scope>NUCLEOTIDE SEQUENCE</scope>
</reference>
<protein>
    <recommendedName>
        <fullName evidence="2">Right handed beta helix domain-containing protein</fullName>
    </recommendedName>
</protein>
<dbReference type="AlphaFoldDB" id="A0A0W8FJX2"/>
<comment type="caution">
    <text evidence="1">The sequence shown here is derived from an EMBL/GenBank/DDBJ whole genome shotgun (WGS) entry which is preliminary data.</text>
</comment>
<accession>A0A0W8FJX2</accession>
<dbReference type="EMBL" id="LNQE01001089">
    <property type="protein sequence ID" value="KUG21210.1"/>
    <property type="molecule type" value="Genomic_DNA"/>
</dbReference>
<gene>
    <name evidence="1" type="ORF">ASZ90_009045</name>
</gene>